<feature type="transmembrane region" description="Helical" evidence="1">
    <location>
        <begin position="12"/>
        <end position="38"/>
    </location>
</feature>
<accession>A0A9D1AGL8</accession>
<dbReference type="EMBL" id="DVHB01000006">
    <property type="protein sequence ID" value="HIR38786.1"/>
    <property type="molecule type" value="Genomic_DNA"/>
</dbReference>
<dbReference type="AlphaFoldDB" id="A0A9D1AGL8"/>
<sequence>MVRLRKSKNKLKIILCCILGFIVAVGGIVGILVLVPLMEGEKEPPVVDSAVNEKNDPGDMTYEQHAASGDDGYRTLTYLAYVLSEQPYYHSESVTVSVAPFNMTQYTKSFKDYSDGIMISSDLTYGIKNAGTQAAFVPGGNEEGRGAGVYMRTSSGSVNADSTGTSVSWNDDVVYYDRESYLYAYGEYSTEMTVYLLTEETITSWDPATDNGDGTYTQTFYLDAEKACYYYQYAMKTRGGLLTLPVFESISMEVTFDNNYRVLQIDVVENSRINPFTWMDSTSTTTTSYTYGEENFDRPHYDYYAGYFEQYVGNLGSEDGDDDELTPLDLLMNAFAGVLNGEGQQFDAVVMAGGKTYYGRVYLSLDINGISSGDILGSIDARIALSEDENIDEQDLYISFADGDIRAYYSSDFALSADVNEFSDIVSQFESWVQGLSGDGTAAADEGGSADEGGFSLDELLQQFTNGTTEEYDGGLTYTASLEISGISLDAVFDFSKQDGGDAATYSLNTAQIGGIAYNGSPVELSLALEPSAGEIISHEESETPFDLSVAAQNLYELLNSDAIGVEISLGGEKLADFLSSLGIADLGASLDDLSLQISGAVDINGITVAASFTLSDINAGRTVLAADVYYVYNDGSGEYGTAYLNISNILGAETSAKVYCDIAELAATIQTLIDRLSSGDVAEGVSEGSEGVVSAADGSDIVSLINGILGLDLGAVVKEVNAGAAVIGATVDLDSVFALLGADVSLGDITLEYHLGDFDREDYNNAGGWLYGSIPSLGAEAYIYGSNAAVDGIEKDDYLDLDELIGSVGGIIDSAVVEINLEISGEALADVLASNGIVDLG</sequence>
<gene>
    <name evidence="2" type="ORF">IAB90_00230</name>
</gene>
<keyword evidence="1" id="KW-0472">Membrane</keyword>
<evidence type="ECO:0000313" key="2">
    <source>
        <dbReference type="EMBL" id="HIR38786.1"/>
    </source>
</evidence>
<proteinExistence type="predicted"/>
<keyword evidence="1" id="KW-1133">Transmembrane helix</keyword>
<protein>
    <submittedName>
        <fullName evidence="2">Uncharacterized protein</fullName>
    </submittedName>
</protein>
<feature type="non-terminal residue" evidence="2">
    <location>
        <position position="842"/>
    </location>
</feature>
<dbReference type="Proteomes" id="UP000824179">
    <property type="component" value="Unassembled WGS sequence"/>
</dbReference>
<evidence type="ECO:0000313" key="3">
    <source>
        <dbReference type="Proteomes" id="UP000824179"/>
    </source>
</evidence>
<keyword evidence="1" id="KW-0812">Transmembrane</keyword>
<name>A0A9D1AGL8_9FIRM</name>
<reference evidence="2" key="2">
    <citation type="journal article" date="2021" name="PeerJ">
        <title>Extensive microbial diversity within the chicken gut microbiome revealed by metagenomics and culture.</title>
        <authorList>
            <person name="Gilroy R."/>
            <person name="Ravi A."/>
            <person name="Getino M."/>
            <person name="Pursley I."/>
            <person name="Horton D.L."/>
            <person name="Alikhan N.F."/>
            <person name="Baker D."/>
            <person name="Gharbi K."/>
            <person name="Hall N."/>
            <person name="Watson M."/>
            <person name="Adriaenssens E.M."/>
            <person name="Foster-Nyarko E."/>
            <person name="Jarju S."/>
            <person name="Secka A."/>
            <person name="Antonio M."/>
            <person name="Oren A."/>
            <person name="Chaudhuri R.R."/>
            <person name="La Ragione R."/>
            <person name="Hildebrand F."/>
            <person name="Pallen M.J."/>
        </authorList>
    </citation>
    <scope>NUCLEOTIDE SEQUENCE</scope>
    <source>
        <strain evidence="2">ChiW25-3613</strain>
    </source>
</reference>
<organism evidence="2 3">
    <name type="scientific">Candidatus Coproplasma stercoripullorum</name>
    <dbReference type="NCBI Taxonomy" id="2840751"/>
    <lineage>
        <taxon>Bacteria</taxon>
        <taxon>Bacillati</taxon>
        <taxon>Bacillota</taxon>
        <taxon>Clostridia</taxon>
        <taxon>Eubacteriales</taxon>
        <taxon>Candidatus Coproplasma</taxon>
    </lineage>
</organism>
<evidence type="ECO:0000256" key="1">
    <source>
        <dbReference type="SAM" id="Phobius"/>
    </source>
</evidence>
<comment type="caution">
    <text evidence="2">The sequence shown here is derived from an EMBL/GenBank/DDBJ whole genome shotgun (WGS) entry which is preliminary data.</text>
</comment>
<reference evidence="2" key="1">
    <citation type="submission" date="2020-10" db="EMBL/GenBank/DDBJ databases">
        <authorList>
            <person name="Gilroy R."/>
        </authorList>
    </citation>
    <scope>NUCLEOTIDE SEQUENCE</scope>
    <source>
        <strain evidence="2">ChiW25-3613</strain>
    </source>
</reference>